<organism evidence="1">
    <name type="scientific">uncultured bacterium</name>
    <name type="common">gcode 4</name>
    <dbReference type="NCBI Taxonomy" id="1234023"/>
    <lineage>
        <taxon>Bacteria</taxon>
        <taxon>environmental samples</taxon>
    </lineage>
</organism>
<comment type="caution">
    <text evidence="1">The sequence shown here is derived from an EMBL/GenBank/DDBJ whole genome shotgun (WGS) entry which is preliminary data.</text>
</comment>
<reference evidence="1" key="1">
    <citation type="journal article" date="2012" name="Science">
        <title>Fermentation, hydrogen, and sulfur metabolism in multiple uncultivated bacterial phyla.</title>
        <authorList>
            <person name="Wrighton K.C."/>
            <person name="Thomas B.C."/>
            <person name="Sharon I."/>
            <person name="Miller C.S."/>
            <person name="Castelle C.J."/>
            <person name="VerBerkmoes N.C."/>
            <person name="Wilkins M.J."/>
            <person name="Hettich R.L."/>
            <person name="Lipton M.S."/>
            <person name="Williams K.H."/>
            <person name="Long P.E."/>
            <person name="Banfield J.F."/>
        </authorList>
    </citation>
    <scope>NUCLEOTIDE SEQUENCE [LARGE SCALE GENOMIC DNA]</scope>
</reference>
<accession>K2G7D5</accession>
<protein>
    <submittedName>
        <fullName evidence="1">Uncharacterized protein</fullName>
    </submittedName>
</protein>
<evidence type="ECO:0000313" key="1">
    <source>
        <dbReference type="EMBL" id="EKE30277.1"/>
    </source>
</evidence>
<sequence length="287" mass="33683">MWCTVLQFPATSAQMSLSKDKITPINGKGQEPAKLKEKKEEFKRRANEAIMEECNNWIADFSDKTLDHFPMWKLNLDDVRKWHFLQALSLFWSYLYDIHKDQIGNARLYTADMNELSLDDKLQRTIICYLLNPADTLNNSIMHSYINELDEMYTQSNREKPQITLDSIVKKAHLEDEPMPLIESPVVIEWLMAQSAVIWNPLIPEADYKKWESALMALKGIPQHDPEQYEALMPAEDMVDEGDDSDDIDPSYCYLWMYLEFILQATYENLESWYLHINTSFIHKIKS</sequence>
<dbReference type="EMBL" id="AMFJ01000015">
    <property type="protein sequence ID" value="EKE30277.1"/>
    <property type="molecule type" value="Genomic_DNA"/>
</dbReference>
<dbReference type="AlphaFoldDB" id="K2G7D5"/>
<gene>
    <name evidence="1" type="ORF">ACD_2C00015G0006</name>
</gene>
<name>K2G7D5_9BACT</name>
<proteinExistence type="predicted"/>